<sequence length="432" mass="46106">MKRRIAKLGAAAAIAILLAGCSPSTGSNGAGDKDIKLTMIQALGSPERTDILDGLIAEFEAKYPGTTVELISPPTSGASTKILQMLTTKQDLDVVEVMHTTQAQYARNGYLADLTAQAEASPMWETLTPSAQDTSKTDGAVVAIPYGFYVPALFYRTDYLAAAGIDAPPTTWPEVLKTARAVTDKSAGRYGFAFRGGSYGAAAAMFNITAYNAQNLDQSAQYFLKSGKPVFTSPESKQALKDLLALFNDTSPADSVSWGYPEMVQGFTSGVSGQLIQTSEVIDAAAGTLEEGTWATAPMPLGPDGVGAPIPGAYAAWGVTSHSPNQERAWQLVEFLTDQENDLKFSKLNSMIPAQEIPEGDQTFSSGAFDAYRVMAADPIKFPVIDAMYSDPNTPDFQIMADSDLQSLLIGGTSVDEVLAKWTTYWTGKYPE</sequence>
<comment type="caution">
    <text evidence="2">The sequence shown here is derived from an EMBL/GenBank/DDBJ whole genome shotgun (WGS) entry which is preliminary data.</text>
</comment>
<dbReference type="Proteomes" id="UP001500943">
    <property type="component" value="Unassembled WGS sequence"/>
</dbReference>
<evidence type="ECO:0000313" key="3">
    <source>
        <dbReference type="Proteomes" id="UP001500943"/>
    </source>
</evidence>
<organism evidence="2 3">
    <name type="scientific">Rhodoglobus aureus</name>
    <dbReference type="NCBI Taxonomy" id="191497"/>
    <lineage>
        <taxon>Bacteria</taxon>
        <taxon>Bacillati</taxon>
        <taxon>Actinomycetota</taxon>
        <taxon>Actinomycetes</taxon>
        <taxon>Micrococcales</taxon>
        <taxon>Microbacteriaceae</taxon>
        <taxon>Rhodoglobus</taxon>
    </lineage>
</organism>
<dbReference type="PANTHER" id="PTHR43649:SF12">
    <property type="entry name" value="DIACETYLCHITOBIOSE BINDING PROTEIN DASA"/>
    <property type="match status" value="1"/>
</dbReference>
<dbReference type="Gene3D" id="3.40.190.10">
    <property type="entry name" value="Periplasmic binding protein-like II"/>
    <property type="match status" value="1"/>
</dbReference>
<feature type="chain" id="PRO_5046533705" evidence="1">
    <location>
        <begin position="27"/>
        <end position="432"/>
    </location>
</feature>
<protein>
    <submittedName>
        <fullName evidence="2">Sugar ABC transporter substrate-binding protein</fullName>
    </submittedName>
</protein>
<dbReference type="Pfam" id="PF01547">
    <property type="entry name" value="SBP_bac_1"/>
    <property type="match status" value="1"/>
</dbReference>
<dbReference type="PROSITE" id="PS51257">
    <property type="entry name" value="PROKAR_LIPOPROTEIN"/>
    <property type="match status" value="1"/>
</dbReference>
<dbReference type="InterPro" id="IPR006059">
    <property type="entry name" value="SBP"/>
</dbReference>
<dbReference type="PANTHER" id="PTHR43649">
    <property type="entry name" value="ARABINOSE-BINDING PROTEIN-RELATED"/>
    <property type="match status" value="1"/>
</dbReference>
<keyword evidence="3" id="KW-1185">Reference proteome</keyword>
<name>A0ABP4FZS9_9MICO</name>
<dbReference type="SUPFAM" id="SSF53850">
    <property type="entry name" value="Periplasmic binding protein-like II"/>
    <property type="match status" value="1"/>
</dbReference>
<dbReference type="EMBL" id="BAAAKW010000009">
    <property type="protein sequence ID" value="GAA1208169.1"/>
    <property type="molecule type" value="Genomic_DNA"/>
</dbReference>
<reference evidence="3" key="1">
    <citation type="journal article" date="2019" name="Int. J. Syst. Evol. Microbiol.">
        <title>The Global Catalogue of Microorganisms (GCM) 10K type strain sequencing project: providing services to taxonomists for standard genome sequencing and annotation.</title>
        <authorList>
            <consortium name="The Broad Institute Genomics Platform"/>
            <consortium name="The Broad Institute Genome Sequencing Center for Infectious Disease"/>
            <person name="Wu L."/>
            <person name="Ma J."/>
        </authorList>
    </citation>
    <scope>NUCLEOTIDE SEQUENCE [LARGE SCALE GENOMIC DNA]</scope>
    <source>
        <strain evidence="3">JCM 12762</strain>
    </source>
</reference>
<feature type="signal peptide" evidence="1">
    <location>
        <begin position="1"/>
        <end position="26"/>
    </location>
</feature>
<keyword evidence="1" id="KW-0732">Signal</keyword>
<dbReference type="CDD" id="cd13585">
    <property type="entry name" value="PBP2_TMBP_like"/>
    <property type="match status" value="1"/>
</dbReference>
<evidence type="ECO:0000256" key="1">
    <source>
        <dbReference type="SAM" id="SignalP"/>
    </source>
</evidence>
<dbReference type="InterPro" id="IPR050490">
    <property type="entry name" value="Bact_solute-bd_prot1"/>
</dbReference>
<evidence type="ECO:0000313" key="2">
    <source>
        <dbReference type="EMBL" id="GAA1208169.1"/>
    </source>
</evidence>
<proteinExistence type="predicted"/>
<gene>
    <name evidence="2" type="ORF">GCM10009655_04220</name>
</gene>
<accession>A0ABP4FZS9</accession>
<dbReference type="RefSeq" id="WP_343922754.1">
    <property type="nucleotide sequence ID" value="NZ_BAAAKW010000009.1"/>
</dbReference>